<protein>
    <submittedName>
        <fullName evidence="8">Phosphatase and actin regulator 2</fullName>
    </submittedName>
</protein>
<keyword evidence="4" id="KW-0862">Zinc</keyword>
<gene>
    <name evidence="8" type="primary">X975_03011</name>
    <name evidence="8" type="ORF">TNCV_4596661</name>
</gene>
<evidence type="ECO:0000256" key="4">
    <source>
        <dbReference type="PROSITE-ProRule" id="PRU00047"/>
    </source>
</evidence>
<keyword evidence="4" id="KW-0863">Zinc-finger</keyword>
<keyword evidence="9" id="KW-1185">Reference proteome</keyword>
<organism evidence="8 9">
    <name type="scientific">Trichonephila clavipes</name>
    <name type="common">Golden silk orbweaver</name>
    <name type="synonym">Nephila clavipes</name>
    <dbReference type="NCBI Taxonomy" id="2585209"/>
    <lineage>
        <taxon>Eukaryota</taxon>
        <taxon>Metazoa</taxon>
        <taxon>Ecdysozoa</taxon>
        <taxon>Arthropoda</taxon>
        <taxon>Chelicerata</taxon>
        <taxon>Arachnida</taxon>
        <taxon>Araneae</taxon>
        <taxon>Araneomorphae</taxon>
        <taxon>Entelegynae</taxon>
        <taxon>Araneoidea</taxon>
        <taxon>Nephilidae</taxon>
        <taxon>Trichonephila</taxon>
    </lineage>
</organism>
<dbReference type="InterPro" id="IPR004018">
    <property type="entry name" value="RPEL_repeat"/>
</dbReference>
<dbReference type="PROSITE" id="PS51073">
    <property type="entry name" value="RPEL"/>
    <property type="match status" value="1"/>
</dbReference>
<feature type="domain" description="CCHC-type" evidence="7">
    <location>
        <begin position="287"/>
        <end position="302"/>
    </location>
</feature>
<evidence type="ECO:0000256" key="1">
    <source>
        <dbReference type="ARBA" id="ARBA00009795"/>
    </source>
</evidence>
<dbReference type="AlphaFoldDB" id="A0A8X6WFG0"/>
<evidence type="ECO:0000259" key="7">
    <source>
        <dbReference type="PROSITE" id="PS50158"/>
    </source>
</evidence>
<dbReference type="GO" id="GO:0030036">
    <property type="term" value="P:actin cytoskeleton organization"/>
    <property type="evidence" value="ECO:0007669"/>
    <property type="project" value="TreeGrafter"/>
</dbReference>
<reference evidence="8" key="1">
    <citation type="submission" date="2020-08" db="EMBL/GenBank/DDBJ databases">
        <title>Multicomponent nature underlies the extraordinary mechanical properties of spider dragline silk.</title>
        <authorList>
            <person name="Kono N."/>
            <person name="Nakamura H."/>
            <person name="Mori M."/>
            <person name="Yoshida Y."/>
            <person name="Ohtoshi R."/>
            <person name="Malay A.D."/>
            <person name="Moran D.A.P."/>
            <person name="Tomita M."/>
            <person name="Numata K."/>
            <person name="Arakawa K."/>
        </authorList>
    </citation>
    <scope>NUCLEOTIDE SEQUENCE</scope>
</reference>
<dbReference type="PANTHER" id="PTHR12751:SF18">
    <property type="entry name" value="PHOSPHATASE AND ACTIN REGULATOR 1"/>
    <property type="match status" value="1"/>
</dbReference>
<dbReference type="GO" id="GO:0003676">
    <property type="term" value="F:nucleic acid binding"/>
    <property type="evidence" value="ECO:0007669"/>
    <property type="project" value="InterPro"/>
</dbReference>
<feature type="repeat" description="RPEL" evidence="5">
    <location>
        <begin position="561"/>
        <end position="586"/>
    </location>
</feature>
<evidence type="ECO:0000313" key="8">
    <source>
        <dbReference type="EMBL" id="GFY33958.1"/>
    </source>
</evidence>
<dbReference type="InterPro" id="IPR001878">
    <property type="entry name" value="Znf_CCHC"/>
</dbReference>
<keyword evidence="2" id="KW-0677">Repeat</keyword>
<keyword evidence="4" id="KW-0479">Metal-binding</keyword>
<dbReference type="Proteomes" id="UP000887159">
    <property type="component" value="Unassembled WGS sequence"/>
</dbReference>
<accession>A0A8X6WFG0</accession>
<sequence>MTRRRVENREGSLGYPRFRLEPIDENSACVEVGTTHKHLRRGVNSNNFKNYFSSNDITCEEVKSQWNRNFSSIIGYIVRASNKRARKKSRIFPYFSKMYKNALKKDLIRVVEDLDGTVESTDTIVKLKTKIENSSTFESDPDFVKTLIQNCIDERVSRNEREVNLEKQKIELAKLQLAKLEKEVELQMAKNKALSLNPAAKVEEKQFKTLNKETATHIGIREAEDWFRPIDLAKECDIYISSRSGSHKEIPNTYGYTQDPFKNRSQNFKPKIKENYPQYLERENKNCYICGDSSHCARDCEKRFKPKESNDHIHNRINVNTLKIESEKQNSDEFENLQYVNIFVENQPVTALIDSGCQIPVLNSSLIRVQTPSEEIITLSSCFGEQRMVEVKPINISLNQHSPGLSVRTAISPTLTEEIIIHPSIYAEIKKLGHAKSDVLLNESESSLGAVSVSNVIENSSYDLSHVKNFNTRNDLSSLIKDYKCNKIKSSKLKLSIIREKCSDIVLCKKVNGAMKTSSVNFNTPSPMNSKYRRFVLLRRIFEPWQWKRRKKRNRFEQTSRTLQRKISMRSTKDQLVKKDVLMPVKHNVFLWNLPDVEEVPSHDGETV</sequence>
<dbReference type="GO" id="GO:0003779">
    <property type="term" value="F:actin binding"/>
    <property type="evidence" value="ECO:0007669"/>
    <property type="project" value="UniProtKB-KW"/>
</dbReference>
<evidence type="ECO:0000313" key="9">
    <source>
        <dbReference type="Proteomes" id="UP000887159"/>
    </source>
</evidence>
<keyword evidence="6" id="KW-0175">Coiled coil</keyword>
<evidence type="ECO:0000256" key="5">
    <source>
        <dbReference type="PROSITE-ProRule" id="PRU00401"/>
    </source>
</evidence>
<comment type="similarity">
    <text evidence="1">Belongs to the phosphatase and actin regulator family.</text>
</comment>
<dbReference type="PROSITE" id="PS50158">
    <property type="entry name" value="ZF_CCHC"/>
    <property type="match status" value="1"/>
</dbReference>
<dbReference type="EMBL" id="BMAU01021418">
    <property type="protein sequence ID" value="GFY33958.1"/>
    <property type="molecule type" value="Genomic_DNA"/>
</dbReference>
<proteinExistence type="inferred from homology"/>
<keyword evidence="3" id="KW-0009">Actin-binding</keyword>
<dbReference type="PANTHER" id="PTHR12751">
    <property type="entry name" value="PHOSPHATASE AND ACTIN REGULATOR PHACTR"/>
    <property type="match status" value="1"/>
</dbReference>
<feature type="coiled-coil region" evidence="6">
    <location>
        <begin position="158"/>
        <end position="197"/>
    </location>
</feature>
<name>A0A8X6WFG0_TRICX</name>
<evidence type="ECO:0000256" key="3">
    <source>
        <dbReference type="ARBA" id="ARBA00023203"/>
    </source>
</evidence>
<evidence type="ECO:0000256" key="6">
    <source>
        <dbReference type="SAM" id="Coils"/>
    </source>
</evidence>
<dbReference type="GO" id="GO:0008270">
    <property type="term" value="F:zinc ion binding"/>
    <property type="evidence" value="ECO:0007669"/>
    <property type="project" value="UniProtKB-KW"/>
</dbReference>
<comment type="caution">
    <text evidence="8">The sequence shown here is derived from an EMBL/GenBank/DDBJ whole genome shotgun (WGS) entry which is preliminary data.</text>
</comment>
<evidence type="ECO:0000256" key="2">
    <source>
        <dbReference type="ARBA" id="ARBA00022737"/>
    </source>
</evidence>